<sequence>MGWTLVVLVCCAAAVGWQLHRYPGGWAYAFGAMYAPDRKELSSARLTVRTIRREHGQEQSAAEGQLREAERRQNRQITGADRRLKQLRDPGPGQLRETMGTMTLFQRKLRVSKAEVPLDGLRVRFELGRRNTCYIHVTLPDGHERSASFPGDQFEEEDVRGFSRRITNAVADENRACVEREQQIAEAEADRSRAVADTAAQEAARERLEQVKERHRKEGRLSAARAELDQALDRWQDLTGHRPQR</sequence>
<evidence type="ECO:0000313" key="3">
    <source>
        <dbReference type="Proteomes" id="UP001592528"/>
    </source>
</evidence>
<organism evidence="2 3">
    <name type="scientific">Streptacidiphilus cavernicola</name>
    <dbReference type="NCBI Taxonomy" id="3342716"/>
    <lineage>
        <taxon>Bacteria</taxon>
        <taxon>Bacillati</taxon>
        <taxon>Actinomycetota</taxon>
        <taxon>Actinomycetes</taxon>
        <taxon>Kitasatosporales</taxon>
        <taxon>Streptomycetaceae</taxon>
        <taxon>Streptacidiphilus</taxon>
    </lineage>
</organism>
<accession>A0ABV6UEC7</accession>
<dbReference type="RefSeq" id="WP_030250123.1">
    <property type="nucleotide sequence ID" value="NZ_JBHEZZ010000001.1"/>
</dbReference>
<evidence type="ECO:0000256" key="1">
    <source>
        <dbReference type="SAM" id="MobiDB-lite"/>
    </source>
</evidence>
<gene>
    <name evidence="2" type="ORF">ACEZDJ_00675</name>
</gene>
<evidence type="ECO:0000313" key="2">
    <source>
        <dbReference type="EMBL" id="MFC1399806.1"/>
    </source>
</evidence>
<dbReference type="Proteomes" id="UP001592528">
    <property type="component" value="Unassembled WGS sequence"/>
</dbReference>
<reference evidence="2 3" key="1">
    <citation type="submission" date="2024-09" db="EMBL/GenBank/DDBJ databases">
        <authorList>
            <person name="Lee S.D."/>
        </authorList>
    </citation>
    <scope>NUCLEOTIDE SEQUENCE [LARGE SCALE GENOMIC DNA]</scope>
    <source>
        <strain evidence="2 3">N1-5</strain>
    </source>
</reference>
<proteinExistence type="predicted"/>
<feature type="compositionally biased region" description="Basic and acidic residues" evidence="1">
    <location>
        <begin position="203"/>
        <end position="212"/>
    </location>
</feature>
<name>A0ABV6UEC7_9ACTN</name>
<protein>
    <submittedName>
        <fullName evidence="2">Uncharacterized protein</fullName>
    </submittedName>
</protein>
<dbReference type="EMBL" id="JBHEZZ010000001">
    <property type="protein sequence ID" value="MFC1399806.1"/>
    <property type="molecule type" value="Genomic_DNA"/>
</dbReference>
<keyword evidence="3" id="KW-1185">Reference proteome</keyword>
<comment type="caution">
    <text evidence="2">The sequence shown here is derived from an EMBL/GenBank/DDBJ whole genome shotgun (WGS) entry which is preliminary data.</text>
</comment>
<feature type="region of interest" description="Disordered" evidence="1">
    <location>
        <begin position="188"/>
        <end position="225"/>
    </location>
</feature>
<feature type="region of interest" description="Disordered" evidence="1">
    <location>
        <begin position="53"/>
        <end position="99"/>
    </location>
</feature>